<accession>S9S9N7</accession>
<feature type="transmembrane region" description="Helical" evidence="1">
    <location>
        <begin position="79"/>
        <end position="100"/>
    </location>
</feature>
<keyword evidence="1" id="KW-0472">Membrane</keyword>
<keyword evidence="3" id="KW-1185">Reference proteome</keyword>
<protein>
    <submittedName>
        <fullName evidence="2">Anaerobic dimethyl sulfoxide reductase chain C</fullName>
        <ecNumber evidence="2">1.8.99.-</ecNumber>
    </submittedName>
</protein>
<dbReference type="GO" id="GO:0005886">
    <property type="term" value="C:plasma membrane"/>
    <property type="evidence" value="ECO:0007669"/>
    <property type="project" value="TreeGrafter"/>
</dbReference>
<evidence type="ECO:0000313" key="2">
    <source>
        <dbReference type="EMBL" id="EPX82974.1"/>
    </source>
</evidence>
<dbReference type="AlphaFoldDB" id="S9S9N7"/>
<dbReference type="GO" id="GO:0009389">
    <property type="term" value="F:dimethyl sulfoxide reductase activity"/>
    <property type="evidence" value="ECO:0007669"/>
    <property type="project" value="TreeGrafter"/>
</dbReference>
<feature type="transmembrane region" description="Helical" evidence="1">
    <location>
        <begin position="7"/>
        <end position="26"/>
    </location>
</feature>
<dbReference type="eggNOG" id="COG3302">
    <property type="taxonomic scope" value="Bacteria"/>
</dbReference>
<dbReference type="EMBL" id="APVH01000018">
    <property type="protein sequence ID" value="EPX82974.1"/>
    <property type="molecule type" value="Genomic_DNA"/>
</dbReference>
<dbReference type="InterPro" id="IPR007059">
    <property type="entry name" value="DmsC"/>
</dbReference>
<evidence type="ECO:0000313" key="3">
    <source>
        <dbReference type="Proteomes" id="UP000015347"/>
    </source>
</evidence>
<dbReference type="GO" id="GO:0019645">
    <property type="term" value="P:anaerobic electron transport chain"/>
    <property type="evidence" value="ECO:0007669"/>
    <property type="project" value="InterPro"/>
</dbReference>
<dbReference type="PANTHER" id="PTHR38095:SF1">
    <property type="entry name" value="ANAEROBIC DIMETHYL SULFOXIDE REDUCTASE CHAIN YNFH"/>
    <property type="match status" value="1"/>
</dbReference>
<sequence>MHAAPSLVFFTTLSGLGLGLLTWLGIDPTPPTGWVALVFFALGHGLTLAGLGASALHLRRPERALKAFTQWRTSWLSREAWASAAALGVMGLHGLLLMLGVVVLPLGWLGAALALVTVGTTSMIYAQLRTVPRWHHWTTPALFLWLSLTGGALLAGRAGVALGMLPLAGALQLYTWWDGDGRFARAGTSLETATGLENASRPLFPPHTGSNYVMREMAGTVARRHVTKLRAIALFLMAILPVALPLPLPHVLGVLALVSHVAGVLVSRWLFFAEAEHVVSLYYGRR</sequence>
<feature type="transmembrane region" description="Helical" evidence="1">
    <location>
        <begin position="137"/>
        <end position="154"/>
    </location>
</feature>
<dbReference type="OrthoDB" id="5520897at2"/>
<reference evidence="3" key="1">
    <citation type="journal article" date="2014" name="Stand. Genomic Sci.">
        <title>Genome sequence of the exopolysaccharide-producing Salipiger mucosus type strain (DSM 16094(T)), a moderately halophilic member of the Roseobacter clade.</title>
        <authorList>
            <person name="Riedel T."/>
            <person name="Spring S."/>
            <person name="Fiebig A."/>
            <person name="Petersen J."/>
            <person name="Kyrpides N.C."/>
            <person name="Goker M."/>
            <person name="Klenk H.P."/>
        </authorList>
    </citation>
    <scope>NUCLEOTIDE SEQUENCE [LARGE SCALE GENOMIC DNA]</scope>
    <source>
        <strain evidence="3">DSM 16094</strain>
    </source>
</reference>
<proteinExistence type="predicted"/>
<keyword evidence="2" id="KW-0560">Oxidoreductase</keyword>
<dbReference type="Proteomes" id="UP000015347">
    <property type="component" value="Unassembled WGS sequence"/>
</dbReference>
<dbReference type="STRING" id="1123237.Salmuc_04125"/>
<dbReference type="HOGENOM" id="CLU_077429_0_0_5"/>
<gene>
    <name evidence="2" type="ORF">Salmuc_04125</name>
</gene>
<feature type="transmembrane region" description="Helical" evidence="1">
    <location>
        <begin position="106"/>
        <end position="125"/>
    </location>
</feature>
<dbReference type="Pfam" id="PF04976">
    <property type="entry name" value="DmsC"/>
    <property type="match status" value="1"/>
</dbReference>
<keyword evidence="1" id="KW-0812">Transmembrane</keyword>
<dbReference type="RefSeq" id="WP_020041514.1">
    <property type="nucleotide sequence ID" value="NZ_KE557275.1"/>
</dbReference>
<feature type="transmembrane region" description="Helical" evidence="1">
    <location>
        <begin position="32"/>
        <end position="58"/>
    </location>
</feature>
<evidence type="ECO:0000256" key="1">
    <source>
        <dbReference type="SAM" id="Phobius"/>
    </source>
</evidence>
<keyword evidence="1" id="KW-1133">Transmembrane helix</keyword>
<organism evidence="2 3">
    <name type="scientific">Salipiger mucosus DSM 16094</name>
    <dbReference type="NCBI Taxonomy" id="1123237"/>
    <lineage>
        <taxon>Bacteria</taxon>
        <taxon>Pseudomonadati</taxon>
        <taxon>Pseudomonadota</taxon>
        <taxon>Alphaproteobacteria</taxon>
        <taxon>Rhodobacterales</taxon>
        <taxon>Roseobacteraceae</taxon>
        <taxon>Salipiger</taxon>
    </lineage>
</organism>
<dbReference type="EC" id="1.8.99.-" evidence="2"/>
<dbReference type="GO" id="GO:0009390">
    <property type="term" value="C:dimethyl sulfoxide reductase complex"/>
    <property type="evidence" value="ECO:0007669"/>
    <property type="project" value="TreeGrafter"/>
</dbReference>
<comment type="caution">
    <text evidence="2">The sequence shown here is derived from an EMBL/GenBank/DDBJ whole genome shotgun (WGS) entry which is preliminary data.</text>
</comment>
<name>S9S9N7_9RHOB</name>
<dbReference type="PANTHER" id="PTHR38095">
    <property type="entry name" value="ANAEROBIC DIMETHYL SULFOXIDE REDUCTASE CHAIN YNFH"/>
    <property type="match status" value="1"/>
</dbReference>
<feature type="transmembrane region" description="Helical" evidence="1">
    <location>
        <begin position="252"/>
        <end position="271"/>
    </location>
</feature>